<dbReference type="EMBL" id="JAENIK010000004">
    <property type="protein sequence ID" value="MBK1814478.1"/>
    <property type="molecule type" value="Genomic_DNA"/>
</dbReference>
<organism evidence="1 2">
    <name type="scientific">Luteolibacter yonseiensis</name>
    <dbReference type="NCBI Taxonomy" id="1144680"/>
    <lineage>
        <taxon>Bacteria</taxon>
        <taxon>Pseudomonadati</taxon>
        <taxon>Verrucomicrobiota</taxon>
        <taxon>Verrucomicrobiia</taxon>
        <taxon>Verrucomicrobiales</taxon>
        <taxon>Verrucomicrobiaceae</taxon>
        <taxon>Luteolibacter</taxon>
    </lineage>
</organism>
<dbReference type="RefSeq" id="WP_200349440.1">
    <property type="nucleotide sequence ID" value="NZ_BAABHZ010000010.1"/>
</dbReference>
<dbReference type="AlphaFoldDB" id="A0A934V8U3"/>
<comment type="caution">
    <text evidence="1">The sequence shown here is derived from an EMBL/GenBank/DDBJ whole genome shotgun (WGS) entry which is preliminary data.</text>
</comment>
<name>A0A934V8U3_9BACT</name>
<keyword evidence="2" id="KW-1185">Reference proteome</keyword>
<evidence type="ECO:0000313" key="2">
    <source>
        <dbReference type="Proteomes" id="UP000600139"/>
    </source>
</evidence>
<dbReference type="Proteomes" id="UP000600139">
    <property type="component" value="Unassembled WGS sequence"/>
</dbReference>
<sequence>MIKSPPILLLALCVTGISSGLVARRLTRPFPATSSTALQTEVDPSIKTVPAVETPLLRSSETVETLAATAPQMLYSRLALWLIDAGEEDIAAFWTTYKQGARDEKITDLVFLHWTRHNPQAATAAVAGTWEESSAWWSWACHDPQAALAAAKGDQIDFVARGLGEFRPKWLRQHFAELPHEARAAALRGMKEWPDPEHPLETFGFLAANDNHPSPAMIRSLARQDPLSALDWAKDQSLDDDPFSDNLEACQIVIDTLASDRPEDLKRFSGQTPSGEMKLRMEAALFGNLVKSDPVAALEEARSSPSPRIAAERYAALGQNVVRSDSEQAFQLAKDLFSACPDAFYPTTTIEFPGGGQRVLNHDIRGIEDFAGSLMEKDPARFMDMVLRLTPGSVDRVNFSHLTREWSERDLGGFTNWLNQQTDETIRNDGAEHISTQLLENGFFEEAMDWELSRRTDNEDNLKSALEEWIKADPEAPARWLESADLPAERKKNIQSFITRLR</sequence>
<proteinExistence type="predicted"/>
<evidence type="ECO:0000313" key="1">
    <source>
        <dbReference type="EMBL" id="MBK1814478.1"/>
    </source>
</evidence>
<reference evidence="1" key="1">
    <citation type="submission" date="2021-01" db="EMBL/GenBank/DDBJ databases">
        <title>Modified the classification status of verrucomicrobia.</title>
        <authorList>
            <person name="Feng X."/>
        </authorList>
    </citation>
    <scope>NUCLEOTIDE SEQUENCE</scope>
    <source>
        <strain evidence="1">JCM 18052</strain>
    </source>
</reference>
<accession>A0A934V8U3</accession>
<gene>
    <name evidence="1" type="ORF">JIN84_02560</name>
</gene>
<protein>
    <submittedName>
        <fullName evidence="1">Uncharacterized protein</fullName>
    </submittedName>
</protein>